<keyword evidence="4" id="KW-1185">Reference proteome</keyword>
<feature type="transmembrane region" description="Helical" evidence="2">
    <location>
        <begin position="452"/>
        <end position="470"/>
    </location>
</feature>
<dbReference type="AlphaFoldDB" id="A0A6L6XT94"/>
<feature type="transmembrane region" description="Helical" evidence="2">
    <location>
        <begin position="35"/>
        <end position="55"/>
    </location>
</feature>
<feature type="transmembrane region" description="Helical" evidence="2">
    <location>
        <begin position="162"/>
        <end position="181"/>
    </location>
</feature>
<organism evidence="3 4">
    <name type="scientific">Nocardioides agri</name>
    <dbReference type="NCBI Taxonomy" id="2682843"/>
    <lineage>
        <taxon>Bacteria</taxon>
        <taxon>Bacillati</taxon>
        <taxon>Actinomycetota</taxon>
        <taxon>Actinomycetes</taxon>
        <taxon>Propionibacteriales</taxon>
        <taxon>Nocardioidaceae</taxon>
        <taxon>Nocardioides</taxon>
    </lineage>
</organism>
<dbReference type="Proteomes" id="UP000473525">
    <property type="component" value="Unassembled WGS sequence"/>
</dbReference>
<reference evidence="3 4" key="1">
    <citation type="submission" date="2019-12" db="EMBL/GenBank/DDBJ databases">
        <authorList>
            <person name="Huq M.A."/>
        </authorList>
    </citation>
    <scope>NUCLEOTIDE SEQUENCE [LARGE SCALE GENOMIC DNA]</scope>
    <source>
        <strain evidence="3 4">MAH-18</strain>
    </source>
</reference>
<keyword evidence="2" id="KW-1133">Transmembrane helix</keyword>
<protein>
    <recommendedName>
        <fullName evidence="5">DUF2142 domain-containing protein</fullName>
    </recommendedName>
</protein>
<evidence type="ECO:0000256" key="2">
    <source>
        <dbReference type="SAM" id="Phobius"/>
    </source>
</evidence>
<keyword evidence="2" id="KW-0812">Transmembrane</keyword>
<feature type="transmembrane region" description="Helical" evidence="2">
    <location>
        <begin position="241"/>
        <end position="272"/>
    </location>
</feature>
<feature type="transmembrane region" description="Helical" evidence="2">
    <location>
        <begin position="218"/>
        <end position="235"/>
    </location>
</feature>
<proteinExistence type="predicted"/>
<sequence length="471" mass="49026">MSTTDPTGLASGAARPAAAAEPPETPMPSGASASWGRRLLVLAGLVAIAATLVLAHVKEYPLLSPIDELQHIDYLDQASRFDLVEGGERVHRTAMREQSCRGIDSPGFVSPPCAQRHLDPAAYQESGFNTAAADPPVYYYATGLTSRALAAILPGTDSIVTIGRSLGTLWLTAGLLVTFLLTRRLGGSTAAGMAVCLLVASTPAVLHPSATITSDAPALLVGGMLALVAWAVVHGRAHPAWAGAAALVATLVKVTSIAPIGLTLLFVLLMMLPIGNRDGAGAVTPLARRRGLLTMASVVAGTLVGLAGWTAVTRIITPADAERSPMARFDVSSIGSDQLLTNAFATVTPVVNPYVPAIFATMLLLVLVAVLNLLLISATIGAAWSRTTHRSVQLLSLSTLVTMLVAGDVFVGVYFFIAHAYVPIPARYALGVLPMAAAVLASVASQRRHWDYVLLGLGLLSFVVTLKNVLT</sequence>
<dbReference type="EMBL" id="WSEK01000004">
    <property type="protein sequence ID" value="MVQ50430.1"/>
    <property type="molecule type" value="Genomic_DNA"/>
</dbReference>
<feature type="transmembrane region" description="Helical" evidence="2">
    <location>
        <begin position="394"/>
        <end position="422"/>
    </location>
</feature>
<feature type="compositionally biased region" description="Low complexity" evidence="1">
    <location>
        <begin position="10"/>
        <end position="22"/>
    </location>
</feature>
<evidence type="ECO:0000313" key="4">
    <source>
        <dbReference type="Proteomes" id="UP000473525"/>
    </source>
</evidence>
<feature type="transmembrane region" description="Helical" evidence="2">
    <location>
        <begin position="357"/>
        <end position="382"/>
    </location>
</feature>
<comment type="caution">
    <text evidence="3">The sequence shown here is derived from an EMBL/GenBank/DDBJ whole genome shotgun (WGS) entry which is preliminary data.</text>
</comment>
<feature type="transmembrane region" description="Helical" evidence="2">
    <location>
        <begin position="187"/>
        <end position="206"/>
    </location>
</feature>
<accession>A0A6L6XT94</accession>
<dbReference type="RefSeq" id="WP_157343493.1">
    <property type="nucleotide sequence ID" value="NZ_WSEK01000004.1"/>
</dbReference>
<evidence type="ECO:0000313" key="3">
    <source>
        <dbReference type="EMBL" id="MVQ50430.1"/>
    </source>
</evidence>
<keyword evidence="2" id="KW-0472">Membrane</keyword>
<feature type="transmembrane region" description="Helical" evidence="2">
    <location>
        <begin position="292"/>
        <end position="316"/>
    </location>
</feature>
<feature type="transmembrane region" description="Helical" evidence="2">
    <location>
        <begin position="428"/>
        <end position="445"/>
    </location>
</feature>
<name>A0A6L6XT94_9ACTN</name>
<evidence type="ECO:0000256" key="1">
    <source>
        <dbReference type="SAM" id="MobiDB-lite"/>
    </source>
</evidence>
<evidence type="ECO:0008006" key="5">
    <source>
        <dbReference type="Google" id="ProtNLM"/>
    </source>
</evidence>
<gene>
    <name evidence="3" type="ORF">GON03_14685</name>
</gene>
<feature type="region of interest" description="Disordered" evidence="1">
    <location>
        <begin position="1"/>
        <end position="31"/>
    </location>
</feature>